<feature type="transmembrane region" description="Helical" evidence="10">
    <location>
        <begin position="103"/>
        <end position="124"/>
    </location>
</feature>
<keyword evidence="11" id="KW-1003">Cell membrane</keyword>
<proteinExistence type="inferred from homology"/>
<dbReference type="InterPro" id="IPR005667">
    <property type="entry name" value="Sulph_transpt2"/>
</dbReference>
<comment type="function">
    <text evidence="11">Part of the binding-protein-dependent transport system for molybdenum; probably responsible for the translocation of the substrate across the membrane.</text>
</comment>
<dbReference type="Pfam" id="PF00528">
    <property type="entry name" value="BPD_transp_1"/>
    <property type="match status" value="1"/>
</dbReference>
<dbReference type="PANTHER" id="PTHR30406">
    <property type="entry name" value="SULFATE TRANSPORT SYSTEM PERMEASE PROTEIN"/>
    <property type="match status" value="1"/>
</dbReference>
<feature type="transmembrane region" description="Helical" evidence="10">
    <location>
        <begin position="21"/>
        <end position="44"/>
    </location>
</feature>
<evidence type="ECO:0000256" key="3">
    <source>
        <dbReference type="ARBA" id="ARBA00022448"/>
    </source>
</evidence>
<dbReference type="InterPro" id="IPR006469">
    <property type="entry name" value="NifC_ABC_porter"/>
</dbReference>
<evidence type="ECO:0000256" key="9">
    <source>
        <dbReference type="ARBA" id="ARBA00025323"/>
    </source>
</evidence>
<dbReference type="NCBIfam" id="TIGR02141">
    <property type="entry name" value="modB_ABC"/>
    <property type="match status" value="1"/>
</dbReference>
<protein>
    <recommendedName>
        <fullName evidence="11">Molybdenum transport system permease</fullName>
    </recommendedName>
</protein>
<evidence type="ECO:0000256" key="10">
    <source>
        <dbReference type="RuleBase" id="RU363032"/>
    </source>
</evidence>
<evidence type="ECO:0000259" key="12">
    <source>
        <dbReference type="PROSITE" id="PS50928"/>
    </source>
</evidence>
<dbReference type="AlphaFoldDB" id="A0A3M2J4X7"/>
<evidence type="ECO:0000256" key="2">
    <source>
        <dbReference type="ARBA" id="ARBA00011779"/>
    </source>
</evidence>
<dbReference type="Gene3D" id="1.10.3720.10">
    <property type="entry name" value="MetI-like"/>
    <property type="match status" value="1"/>
</dbReference>
<dbReference type="InterPro" id="IPR035906">
    <property type="entry name" value="MetI-like_sf"/>
</dbReference>
<dbReference type="EMBL" id="RFFI01000059">
    <property type="protein sequence ID" value="RMI09142.1"/>
    <property type="molecule type" value="Genomic_DNA"/>
</dbReference>
<dbReference type="CDD" id="cd06261">
    <property type="entry name" value="TM_PBP2"/>
    <property type="match status" value="1"/>
</dbReference>
<dbReference type="PANTHER" id="PTHR30406:SF8">
    <property type="entry name" value="SULFATE TRANSPORT SYSTEM PERMEASE PROTEIN CYST"/>
    <property type="match status" value="1"/>
</dbReference>
<keyword evidence="4 11" id="KW-0500">Molybdenum</keyword>
<dbReference type="GO" id="GO:0005886">
    <property type="term" value="C:plasma membrane"/>
    <property type="evidence" value="ECO:0007669"/>
    <property type="project" value="UniProtKB-SubCell"/>
</dbReference>
<feature type="transmembrane region" description="Helical" evidence="10">
    <location>
        <begin position="64"/>
        <end position="91"/>
    </location>
</feature>
<evidence type="ECO:0000256" key="7">
    <source>
        <dbReference type="ARBA" id="ARBA00023032"/>
    </source>
</evidence>
<organism evidence="13 14">
    <name type="scientific">Cellulomonas triticagri</name>
    <dbReference type="NCBI Taxonomy" id="2483352"/>
    <lineage>
        <taxon>Bacteria</taxon>
        <taxon>Bacillati</taxon>
        <taxon>Actinomycetota</taxon>
        <taxon>Actinomycetes</taxon>
        <taxon>Micrococcales</taxon>
        <taxon>Cellulomonadaceae</taxon>
        <taxon>Cellulomonas</taxon>
    </lineage>
</organism>
<evidence type="ECO:0000256" key="6">
    <source>
        <dbReference type="ARBA" id="ARBA00022989"/>
    </source>
</evidence>
<gene>
    <name evidence="13" type="primary">modB</name>
    <name evidence="13" type="ORF">EBM89_11690</name>
</gene>
<comment type="function">
    <text evidence="9">Part of the ABC transporter complex CysAWTP (TC 3.A.1.6.1) involved in sulfate/thiosulfate import. Probably responsible for the translocation of the substrate across the membrane.</text>
</comment>
<keyword evidence="14" id="KW-1185">Reference proteome</keyword>
<dbReference type="OrthoDB" id="9774448at2"/>
<comment type="similarity">
    <text evidence="11">Belongs to the binding-protein-dependent transport system permease family. CysTW subfamily.</text>
</comment>
<dbReference type="SUPFAM" id="SSF161098">
    <property type="entry name" value="MetI-like"/>
    <property type="match status" value="1"/>
</dbReference>
<sequence length="278" mass="28735">MTRTRPPVRPRPAEHRAGPRVPLVLALPAAAAVLVLLLPLVALVSRAPWSGAGTVLAAPEVGQALWLSLRCATAATLLSLVLGVPLAWVLARADLPGTGVLRALVTLPVVLPPVVGGVALLMLLGRRGLLGAHLDAWFGVTVPFTTVAVVLAETFVALPFLVLSVEGTLRAAPRGADEAAAVLGADRWYTFRRVTLPRVAPGVVAGAVLCFARALGEFGATVTFAGSFPGTTRTMPLAIQEAMERDPDAAVALSLLLVALSLVALVALHGRWAGRVLG</sequence>
<keyword evidence="3 10" id="KW-0813">Transport</keyword>
<dbReference type="NCBIfam" id="TIGR01581">
    <property type="entry name" value="Mo_ABC_porter"/>
    <property type="match status" value="1"/>
</dbReference>
<feature type="domain" description="ABC transmembrane type-1" evidence="12">
    <location>
        <begin position="65"/>
        <end position="268"/>
    </location>
</feature>
<dbReference type="PROSITE" id="PS50928">
    <property type="entry name" value="ABC_TM1"/>
    <property type="match status" value="1"/>
</dbReference>
<keyword evidence="6 10" id="KW-1133">Transmembrane helix</keyword>
<dbReference type="InterPro" id="IPR000515">
    <property type="entry name" value="MetI-like"/>
</dbReference>
<comment type="subcellular location">
    <subcellularLocation>
        <location evidence="10">Cell membrane</location>
        <topology evidence="10">Multi-pass membrane protein</topology>
    </subcellularLocation>
    <subcellularLocation>
        <location evidence="1">Membrane</location>
        <topology evidence="1">Multi-pass membrane protein</topology>
    </subcellularLocation>
</comment>
<evidence type="ECO:0000256" key="1">
    <source>
        <dbReference type="ARBA" id="ARBA00004141"/>
    </source>
</evidence>
<keyword evidence="7" id="KW-0764">Sulfate transport</keyword>
<evidence type="ECO:0000256" key="8">
    <source>
        <dbReference type="ARBA" id="ARBA00023136"/>
    </source>
</evidence>
<keyword evidence="8 10" id="KW-0472">Membrane</keyword>
<comment type="subunit">
    <text evidence="2">The complex is composed of two ATP-binding proteins (CysA), two transmembrane proteins (CysT and CysW) and a solute-binding protein (CysP).</text>
</comment>
<accession>A0A3M2J4X7</accession>
<evidence type="ECO:0000313" key="14">
    <source>
        <dbReference type="Proteomes" id="UP000269289"/>
    </source>
</evidence>
<evidence type="ECO:0000313" key="13">
    <source>
        <dbReference type="EMBL" id="RMI09142.1"/>
    </source>
</evidence>
<evidence type="ECO:0000256" key="11">
    <source>
        <dbReference type="RuleBase" id="RU365097"/>
    </source>
</evidence>
<comment type="caution">
    <text evidence="13">The sequence shown here is derived from an EMBL/GenBank/DDBJ whole genome shotgun (WGS) entry which is preliminary data.</text>
</comment>
<dbReference type="RefSeq" id="WP_122149597.1">
    <property type="nucleotide sequence ID" value="NZ_RFFI01000059.1"/>
</dbReference>
<name>A0A3M2J4X7_9CELL</name>
<dbReference type="GO" id="GO:0015098">
    <property type="term" value="F:molybdate ion transmembrane transporter activity"/>
    <property type="evidence" value="ECO:0007669"/>
    <property type="project" value="UniProtKB-UniRule"/>
</dbReference>
<evidence type="ECO:0000256" key="5">
    <source>
        <dbReference type="ARBA" id="ARBA00022692"/>
    </source>
</evidence>
<evidence type="ECO:0000256" key="4">
    <source>
        <dbReference type="ARBA" id="ARBA00022505"/>
    </source>
</evidence>
<dbReference type="Proteomes" id="UP000269289">
    <property type="component" value="Unassembled WGS sequence"/>
</dbReference>
<dbReference type="GO" id="GO:0015419">
    <property type="term" value="F:ABC-type sulfate transporter activity"/>
    <property type="evidence" value="ECO:0007669"/>
    <property type="project" value="InterPro"/>
</dbReference>
<feature type="transmembrane region" description="Helical" evidence="10">
    <location>
        <begin position="136"/>
        <end position="163"/>
    </location>
</feature>
<dbReference type="InterPro" id="IPR011867">
    <property type="entry name" value="ModB_ABC"/>
</dbReference>
<keyword evidence="5 10" id="KW-0812">Transmembrane</keyword>
<feature type="transmembrane region" description="Helical" evidence="10">
    <location>
        <begin position="249"/>
        <end position="268"/>
    </location>
</feature>
<reference evidence="13 14" key="1">
    <citation type="submission" date="2018-10" db="EMBL/GenBank/DDBJ databases">
        <title>Isolation, diversity and antifungal activity of actinobacteria from wheat.</title>
        <authorList>
            <person name="Han C."/>
        </authorList>
    </citation>
    <scope>NUCLEOTIDE SEQUENCE [LARGE SCALE GENOMIC DNA]</scope>
    <source>
        <strain evidence="13 14">NEAU-YY56</strain>
    </source>
</reference>
<feature type="transmembrane region" description="Helical" evidence="10">
    <location>
        <begin position="202"/>
        <end position="229"/>
    </location>
</feature>